<evidence type="ECO:0000256" key="1">
    <source>
        <dbReference type="SAM" id="Phobius"/>
    </source>
</evidence>
<reference evidence="2 3" key="1">
    <citation type="submission" date="2017-09" db="EMBL/GenBank/DDBJ databases">
        <title>Depth-based differentiation of microbial function through sediment-hosted aquifers and enrichment of novel symbionts in the deep terrestrial subsurface.</title>
        <authorList>
            <person name="Probst A.J."/>
            <person name="Ladd B."/>
            <person name="Jarett J.K."/>
            <person name="Geller-Mcgrath D.E."/>
            <person name="Sieber C.M."/>
            <person name="Emerson J.B."/>
            <person name="Anantharaman K."/>
            <person name="Thomas B.C."/>
            <person name="Malmstrom R."/>
            <person name="Stieglmeier M."/>
            <person name="Klingl A."/>
            <person name="Woyke T."/>
            <person name="Ryan C.M."/>
            <person name="Banfield J.F."/>
        </authorList>
    </citation>
    <scope>NUCLEOTIDE SEQUENCE [LARGE SCALE GENOMIC DNA]</scope>
    <source>
        <strain evidence="2">CG15_BIG_FIL_POST_REV_8_21_14_020_45_12</strain>
    </source>
</reference>
<comment type="caution">
    <text evidence="2">The sequence shown here is derived from an EMBL/GenBank/DDBJ whole genome shotgun (WGS) entry which is preliminary data.</text>
</comment>
<dbReference type="AlphaFoldDB" id="A0A2M7H4V1"/>
<keyword evidence="1" id="KW-0812">Transmembrane</keyword>
<evidence type="ECO:0000313" key="2">
    <source>
        <dbReference type="EMBL" id="PIW37254.1"/>
    </source>
</evidence>
<evidence type="ECO:0000313" key="3">
    <source>
        <dbReference type="Proteomes" id="UP000230292"/>
    </source>
</evidence>
<organism evidence="2 3">
    <name type="scientific">Candidatus Kerfeldbacteria bacterium CG15_BIG_FIL_POST_REV_8_21_14_020_45_12</name>
    <dbReference type="NCBI Taxonomy" id="2014247"/>
    <lineage>
        <taxon>Bacteria</taxon>
        <taxon>Candidatus Kerfeldiibacteriota</taxon>
    </lineage>
</organism>
<keyword evidence="1" id="KW-0472">Membrane</keyword>
<feature type="transmembrane region" description="Helical" evidence="1">
    <location>
        <begin position="69"/>
        <end position="88"/>
    </location>
</feature>
<accession>A0A2M7H4V1</accession>
<keyword evidence="1" id="KW-1133">Transmembrane helix</keyword>
<gene>
    <name evidence="2" type="ORF">COW24_00950</name>
</gene>
<dbReference type="EMBL" id="PFGC01000013">
    <property type="protein sequence ID" value="PIW37254.1"/>
    <property type="molecule type" value="Genomic_DNA"/>
</dbReference>
<sequence length="234" mass="26471">MNYSEKWDTPGQKNNWPDSPSGPGYVPLSRMFSFALSAAALLVLLFAVDLTITHLVFDASTWTDTGSKPLVRWGFLVGVSLVSSLIIWRQWSYIVGRVPTLLCAWEPGIAFGVGLNYAPFFVPWKYAKQAEIIYGFRLPFMALAGVTLDRLRFAKEQRRRLLENEGTLLGKILYREVGFSVTFTESTLYPASLATSAGLRYSTYRLKLSMRYYKGNTRKIVEEINKRIAANKVT</sequence>
<feature type="transmembrane region" description="Helical" evidence="1">
    <location>
        <begin position="100"/>
        <end position="120"/>
    </location>
</feature>
<feature type="transmembrane region" description="Helical" evidence="1">
    <location>
        <begin position="34"/>
        <end position="57"/>
    </location>
</feature>
<dbReference type="Proteomes" id="UP000230292">
    <property type="component" value="Unassembled WGS sequence"/>
</dbReference>
<protein>
    <submittedName>
        <fullName evidence="2">Uncharacterized protein</fullName>
    </submittedName>
</protein>
<proteinExistence type="predicted"/>
<name>A0A2M7H4V1_9BACT</name>